<dbReference type="EMBL" id="CAMAPF010000017">
    <property type="protein sequence ID" value="CAH9070374.1"/>
    <property type="molecule type" value="Genomic_DNA"/>
</dbReference>
<comment type="similarity">
    <text evidence="1">Belongs to the WD repeat DDB2/WDR76 family.</text>
</comment>
<evidence type="ECO:0000313" key="9">
    <source>
        <dbReference type="EMBL" id="CAH9070374.1"/>
    </source>
</evidence>
<dbReference type="SMART" id="SM00320">
    <property type="entry name" value="WD40"/>
    <property type="match status" value="4"/>
</dbReference>
<keyword evidence="5" id="KW-0238">DNA-binding</keyword>
<keyword evidence="10" id="KW-1185">Reference proteome</keyword>
<keyword evidence="3" id="KW-0677">Repeat</keyword>
<dbReference type="GO" id="GO:0006974">
    <property type="term" value="P:DNA damage response"/>
    <property type="evidence" value="ECO:0007669"/>
    <property type="project" value="UniProtKB-KW"/>
</dbReference>
<dbReference type="AlphaFoldDB" id="A0AAV0C708"/>
<keyword evidence="8" id="KW-0472">Membrane</keyword>
<feature type="repeat" description="WD" evidence="6">
    <location>
        <begin position="309"/>
        <end position="345"/>
    </location>
</feature>
<feature type="transmembrane region" description="Helical" evidence="8">
    <location>
        <begin position="481"/>
        <end position="501"/>
    </location>
</feature>
<dbReference type="GO" id="GO:0005634">
    <property type="term" value="C:nucleus"/>
    <property type="evidence" value="ECO:0007669"/>
    <property type="project" value="TreeGrafter"/>
</dbReference>
<accession>A0AAV0C708</accession>
<evidence type="ECO:0000256" key="6">
    <source>
        <dbReference type="PROSITE-ProRule" id="PRU00221"/>
    </source>
</evidence>
<dbReference type="InterPro" id="IPR015943">
    <property type="entry name" value="WD40/YVTN_repeat-like_dom_sf"/>
</dbReference>
<comment type="caution">
    <text evidence="9">The sequence shown here is derived from an EMBL/GenBank/DDBJ whole genome shotgun (WGS) entry which is preliminary data.</text>
</comment>
<dbReference type="GO" id="GO:2000001">
    <property type="term" value="P:regulation of DNA damage checkpoint"/>
    <property type="evidence" value="ECO:0007669"/>
    <property type="project" value="TreeGrafter"/>
</dbReference>
<dbReference type="InterPro" id="IPR019775">
    <property type="entry name" value="WD40_repeat_CS"/>
</dbReference>
<evidence type="ECO:0000313" key="10">
    <source>
        <dbReference type="Proteomes" id="UP001152523"/>
    </source>
</evidence>
<dbReference type="InterPro" id="IPR036322">
    <property type="entry name" value="WD40_repeat_dom_sf"/>
</dbReference>
<dbReference type="PANTHER" id="PTHR14773">
    <property type="entry name" value="WD REPEAT-CONTAINING PROTEIN 76"/>
    <property type="match status" value="1"/>
</dbReference>
<protein>
    <recommendedName>
        <fullName evidence="11">WD repeat-containing protein 76</fullName>
    </recommendedName>
</protein>
<gene>
    <name evidence="9" type="ORF">CEPIT_LOCUS3413</name>
</gene>
<evidence type="ECO:0000256" key="4">
    <source>
        <dbReference type="ARBA" id="ARBA00022763"/>
    </source>
</evidence>
<keyword evidence="8" id="KW-0812">Transmembrane</keyword>
<dbReference type="PROSITE" id="PS50294">
    <property type="entry name" value="WD_REPEATS_REGION"/>
    <property type="match status" value="1"/>
</dbReference>
<dbReference type="Pfam" id="PF00400">
    <property type="entry name" value="WD40"/>
    <property type="match status" value="2"/>
</dbReference>
<dbReference type="InterPro" id="IPR001680">
    <property type="entry name" value="WD40_rpt"/>
</dbReference>
<reference evidence="9" key="1">
    <citation type="submission" date="2022-07" db="EMBL/GenBank/DDBJ databases">
        <authorList>
            <person name="Macas J."/>
            <person name="Novak P."/>
            <person name="Neumann P."/>
        </authorList>
    </citation>
    <scope>NUCLEOTIDE SEQUENCE</scope>
</reference>
<dbReference type="GO" id="GO:0003677">
    <property type="term" value="F:DNA binding"/>
    <property type="evidence" value="ECO:0007669"/>
    <property type="project" value="UniProtKB-KW"/>
</dbReference>
<name>A0AAV0C708_9ASTE</name>
<dbReference type="PROSITE" id="PS50082">
    <property type="entry name" value="WD_REPEATS_2"/>
    <property type="match status" value="1"/>
</dbReference>
<dbReference type="PROSITE" id="PS00678">
    <property type="entry name" value="WD_REPEATS_1"/>
    <property type="match status" value="1"/>
</dbReference>
<evidence type="ECO:0008006" key="11">
    <source>
        <dbReference type="Google" id="ProtNLM"/>
    </source>
</evidence>
<evidence type="ECO:0000256" key="3">
    <source>
        <dbReference type="ARBA" id="ARBA00022737"/>
    </source>
</evidence>
<dbReference type="PANTHER" id="PTHR14773:SF0">
    <property type="entry name" value="WD REPEAT-CONTAINING PROTEIN 76"/>
    <property type="match status" value="1"/>
</dbReference>
<evidence type="ECO:0000256" key="1">
    <source>
        <dbReference type="ARBA" id="ARBA00005434"/>
    </source>
</evidence>
<feature type="region of interest" description="Disordered" evidence="7">
    <location>
        <begin position="55"/>
        <end position="82"/>
    </location>
</feature>
<evidence type="ECO:0000256" key="7">
    <source>
        <dbReference type="SAM" id="MobiDB-lite"/>
    </source>
</evidence>
<evidence type="ECO:0000256" key="2">
    <source>
        <dbReference type="ARBA" id="ARBA00022574"/>
    </source>
</evidence>
<dbReference type="Gene3D" id="2.130.10.10">
    <property type="entry name" value="YVTN repeat-like/Quinoprotein amine dehydrogenase"/>
    <property type="match status" value="1"/>
</dbReference>
<dbReference type="Proteomes" id="UP001152523">
    <property type="component" value="Unassembled WGS sequence"/>
</dbReference>
<sequence length="546" mass="61982">MAPSQKFTDYECKRLENIKRNEEMLVAFKIPSHVSDLSAATAAVRMQKRPYNKRLKSEAPLRHSLRTRGKPPDTSTVGGLRHDLVGSKIRDKLSKENSLSNLVREPVPINMKDAYRGVTTGSNQQLIETIKSLSRKPKLDEKADQKPNFCDVDKMTRPSFSVDIDSLRLEPESIAQVVPGRILNVKFFPAREMKMVVAGNMHGNIGFWNADAKEEDGEGLYVYQPHSGRVSGIVIEPFTRSKMITSCYDGFIKLMDIEKELFDSIYISNSPIHAICQSPGDRNSLYFAEGSGYFEIWDLRAGKSSSSSRKLHGNMINSIDFNSENINTMATSSSDKTVCIWDMRNVGSNKLKPLRTIHHKRPVHSAYFSRSGRLLASTSYDDKIGLSSGANYEDVSMVHHDNQTHSQISSFSLTFTLSALPLPADLNHRPRLQTQRPLCASKLSLKMAAYLWRKYADYLYTKWERTILWDMVEPYRRPKTFTPLVTVYICAFYTGVIGAAITEQLYKEKYWEDHPGESVPLMKPIFYGGPWRVMRGDVPPTGKFEF</sequence>
<dbReference type="InterPro" id="IPR050853">
    <property type="entry name" value="WD_repeat_DNA-damage-binding"/>
</dbReference>
<proteinExistence type="inferred from homology"/>
<keyword evidence="8" id="KW-1133">Transmembrane helix</keyword>
<keyword evidence="2 6" id="KW-0853">WD repeat</keyword>
<keyword evidence="4" id="KW-0227">DNA damage</keyword>
<dbReference type="SUPFAM" id="SSF50978">
    <property type="entry name" value="WD40 repeat-like"/>
    <property type="match status" value="1"/>
</dbReference>
<organism evidence="9 10">
    <name type="scientific">Cuscuta epithymum</name>
    <dbReference type="NCBI Taxonomy" id="186058"/>
    <lineage>
        <taxon>Eukaryota</taxon>
        <taxon>Viridiplantae</taxon>
        <taxon>Streptophyta</taxon>
        <taxon>Embryophyta</taxon>
        <taxon>Tracheophyta</taxon>
        <taxon>Spermatophyta</taxon>
        <taxon>Magnoliopsida</taxon>
        <taxon>eudicotyledons</taxon>
        <taxon>Gunneridae</taxon>
        <taxon>Pentapetalae</taxon>
        <taxon>asterids</taxon>
        <taxon>lamiids</taxon>
        <taxon>Solanales</taxon>
        <taxon>Convolvulaceae</taxon>
        <taxon>Cuscuteae</taxon>
        <taxon>Cuscuta</taxon>
        <taxon>Cuscuta subgen. Cuscuta</taxon>
    </lineage>
</organism>
<evidence type="ECO:0000256" key="8">
    <source>
        <dbReference type="SAM" id="Phobius"/>
    </source>
</evidence>
<evidence type="ECO:0000256" key="5">
    <source>
        <dbReference type="ARBA" id="ARBA00023125"/>
    </source>
</evidence>